<feature type="region of interest" description="Disordered" evidence="2">
    <location>
        <begin position="68"/>
        <end position="92"/>
    </location>
</feature>
<dbReference type="Proteomes" id="UP001521116">
    <property type="component" value="Unassembled WGS sequence"/>
</dbReference>
<feature type="compositionally biased region" description="Low complexity" evidence="2">
    <location>
        <begin position="9"/>
        <end position="29"/>
    </location>
</feature>
<feature type="coiled-coil region" evidence="1">
    <location>
        <begin position="599"/>
        <end position="626"/>
    </location>
</feature>
<feature type="compositionally biased region" description="Polar residues" evidence="2">
    <location>
        <begin position="75"/>
        <end position="85"/>
    </location>
</feature>
<comment type="caution">
    <text evidence="3">The sequence shown here is derived from an EMBL/GenBank/DDBJ whole genome shotgun (WGS) entry which is preliminary data.</text>
</comment>
<protein>
    <submittedName>
        <fullName evidence="3">Uncharacterized protein</fullName>
    </submittedName>
</protein>
<evidence type="ECO:0000313" key="3">
    <source>
        <dbReference type="EMBL" id="KAL1622291.1"/>
    </source>
</evidence>
<evidence type="ECO:0000256" key="1">
    <source>
        <dbReference type="SAM" id="Coils"/>
    </source>
</evidence>
<feature type="coiled-coil region" evidence="1">
    <location>
        <begin position="94"/>
        <end position="121"/>
    </location>
</feature>
<name>A0ABR3SJ46_9PEZI</name>
<reference evidence="3 4" key="1">
    <citation type="submission" date="2024-02" db="EMBL/GenBank/DDBJ databases">
        <title>De novo assembly and annotation of 12 fungi associated with fruit tree decline syndrome in Ontario, Canada.</title>
        <authorList>
            <person name="Sulman M."/>
            <person name="Ellouze W."/>
            <person name="Ilyukhin E."/>
        </authorList>
    </citation>
    <scope>NUCLEOTIDE SEQUENCE [LARGE SCALE GENOMIC DNA]</scope>
    <source>
        <strain evidence="3 4">M1-105</strain>
    </source>
</reference>
<keyword evidence="1" id="KW-0175">Coiled coil</keyword>
<keyword evidence="4" id="KW-1185">Reference proteome</keyword>
<feature type="region of interest" description="Disordered" evidence="2">
    <location>
        <begin position="218"/>
        <end position="237"/>
    </location>
</feature>
<dbReference type="EMBL" id="JAJVDC020000136">
    <property type="protein sequence ID" value="KAL1622291.1"/>
    <property type="molecule type" value="Genomic_DNA"/>
</dbReference>
<sequence>MAPMVRSPATATSTTATSATATSAAANSTKGESAEIAKSPSLAPPAQETGACLRDIFALYDRYTTVSKERDDSQQRLQGIKSQAPSGMENPETVAMKESRIQSLQKEYQDKNEEAMLLEKRFEMQVSAFQSCVEKNSSVHVTNEVAELFRMVKALEKRIDSKNAKAKAVLSPLHVSETSENGATSDALEAKIIQIVEARFGLKKVKFKAILASIENSRDSTPKPLASDESPQKQSELTKHISCLQEENSTLREELAKHQNAIAKLESEKVDMMKTTSSLEEKFQSLSSNLGDVLSLAEAVRKLQADGGALAEDMRSFRKDVASRKDLLKKASSAPIVEATSQTDTLRKGLDTLTKRVQNLQSSTELSQLKADFTKFKEEHGKELEQHEEYIGRFERDLQADNTRINEVNQDIGNLNAGLKNLQSKVRKIDFDLADLEDEVETHLFSANDGDPTKVKLIGGQASARQSESQRVTNTLNSHEKDLKILKSEVLERAGTSTSSDSSTLSSSLDHLKARLEVQQKTIDTTNSSVKDLGKISGDVKAVEKTIHDLENKLNSQLSSTKAETDGLKTHIDTLEVNQTSLHNKFEDTVSKVNALVKNDNIQKSLDTLKEKQTSLQSKVEKIDAEIGTIDPKSLLKDVATLKSENRSNARSVEELDRVLNGSKVATTSKGKAAQENPGLLQQLDELKGGMDAIHRSIQSHKFSQSKANDTSTPQPGSSRQTPSSEVTSFEKRFGRLEREVATVKRTVDALKTDFDGFEEALTQQSELIEADIKRRIEEEVAKAIPTDHPALTARYTTSNIKEIEEVVFPKLQRSASTMFSEELLGVNNHLSSLSKSLELQKAEYPTQHAEALADMVLFSQTHGKLSSFLPATMNSIRDLQQRFDNVQTREMAMNMLNTLLPHINNQLVPTIANMVLTPVKDLLAPYLQNQLQPHVQKELSSMRQRIEGASRNNIELENRNQLLCEEQQALGVRMGELEQRIAVQATTADTLIKNMRDERNAINLQMARLIGLIGDIQHKQQVYTRLDGSIKEGLEKQSQECTRLHESLREQMEKQAQELAESHASLKEQVKKHQSFSADLKEHETEVWKQLKTDREQIDQLCDDIGEIHGCVGQVARRVDVALVPHHWVGIA</sequence>
<feature type="coiled-coil region" evidence="1">
    <location>
        <begin position="1032"/>
        <end position="1087"/>
    </location>
</feature>
<dbReference type="PANTHER" id="PTHR18937">
    <property type="entry name" value="STRUCTURAL MAINTENANCE OF CHROMOSOMES SMC FAMILY MEMBER"/>
    <property type="match status" value="1"/>
</dbReference>
<evidence type="ECO:0000313" key="4">
    <source>
        <dbReference type="Proteomes" id="UP001521116"/>
    </source>
</evidence>
<feature type="compositionally biased region" description="Polar residues" evidence="2">
    <location>
        <begin position="700"/>
        <end position="728"/>
    </location>
</feature>
<organism evidence="3 4">
    <name type="scientific">Neofusicoccum ribis</name>
    <dbReference type="NCBI Taxonomy" id="45134"/>
    <lineage>
        <taxon>Eukaryota</taxon>
        <taxon>Fungi</taxon>
        <taxon>Dikarya</taxon>
        <taxon>Ascomycota</taxon>
        <taxon>Pezizomycotina</taxon>
        <taxon>Dothideomycetes</taxon>
        <taxon>Dothideomycetes incertae sedis</taxon>
        <taxon>Botryosphaeriales</taxon>
        <taxon>Botryosphaeriaceae</taxon>
        <taxon>Neofusicoccum</taxon>
    </lineage>
</organism>
<proteinExistence type="predicted"/>
<feature type="region of interest" description="Disordered" evidence="2">
    <location>
        <begin position="700"/>
        <end position="730"/>
    </location>
</feature>
<evidence type="ECO:0000256" key="2">
    <source>
        <dbReference type="SAM" id="MobiDB-lite"/>
    </source>
</evidence>
<feature type="region of interest" description="Disordered" evidence="2">
    <location>
        <begin position="1"/>
        <end position="47"/>
    </location>
</feature>
<gene>
    <name evidence="3" type="ORF">SLS56_008781</name>
</gene>
<dbReference type="SUPFAM" id="SSF58100">
    <property type="entry name" value="Bacterial hemolysins"/>
    <property type="match status" value="1"/>
</dbReference>
<feature type="coiled-coil region" evidence="1">
    <location>
        <begin position="940"/>
        <end position="967"/>
    </location>
</feature>
<dbReference type="Gene3D" id="1.20.58.60">
    <property type="match status" value="1"/>
</dbReference>
<feature type="coiled-coil region" evidence="1">
    <location>
        <begin position="405"/>
        <end position="439"/>
    </location>
</feature>
<accession>A0ABR3SJ46</accession>